<organism evidence="2 3">
    <name type="scientific">Prauserella halophila</name>
    <dbReference type="NCBI Taxonomy" id="185641"/>
    <lineage>
        <taxon>Bacteria</taxon>
        <taxon>Bacillati</taxon>
        <taxon>Actinomycetota</taxon>
        <taxon>Actinomycetes</taxon>
        <taxon>Pseudonocardiales</taxon>
        <taxon>Pseudonocardiaceae</taxon>
        <taxon>Prauserella</taxon>
    </lineage>
</organism>
<dbReference type="EMBL" id="BAAALN010000003">
    <property type="protein sequence ID" value="GAA1228824.1"/>
    <property type="molecule type" value="Genomic_DNA"/>
</dbReference>
<keyword evidence="1" id="KW-1133">Transmembrane helix</keyword>
<dbReference type="Proteomes" id="UP001500653">
    <property type="component" value="Unassembled WGS sequence"/>
</dbReference>
<gene>
    <name evidence="2" type="ORF">GCM10009676_09080</name>
</gene>
<feature type="transmembrane region" description="Helical" evidence="1">
    <location>
        <begin position="16"/>
        <end position="34"/>
    </location>
</feature>
<proteinExistence type="predicted"/>
<keyword evidence="3" id="KW-1185">Reference proteome</keyword>
<accession>A0ABN1W304</accession>
<protein>
    <recommendedName>
        <fullName evidence="4">DUF3311 domain-containing protein</fullName>
    </recommendedName>
</protein>
<dbReference type="RefSeq" id="WP_253862691.1">
    <property type="nucleotide sequence ID" value="NZ_BAAALN010000003.1"/>
</dbReference>
<reference evidence="2 3" key="1">
    <citation type="journal article" date="2019" name="Int. J. Syst. Evol. Microbiol.">
        <title>The Global Catalogue of Microorganisms (GCM) 10K type strain sequencing project: providing services to taxonomists for standard genome sequencing and annotation.</title>
        <authorList>
            <consortium name="The Broad Institute Genomics Platform"/>
            <consortium name="The Broad Institute Genome Sequencing Center for Infectious Disease"/>
            <person name="Wu L."/>
            <person name="Ma J."/>
        </authorList>
    </citation>
    <scope>NUCLEOTIDE SEQUENCE [LARGE SCALE GENOMIC DNA]</scope>
    <source>
        <strain evidence="2 3">JCM 13023</strain>
    </source>
</reference>
<keyword evidence="1" id="KW-0472">Membrane</keyword>
<evidence type="ECO:0008006" key="4">
    <source>
        <dbReference type="Google" id="ProtNLM"/>
    </source>
</evidence>
<comment type="caution">
    <text evidence="2">The sequence shown here is derived from an EMBL/GenBank/DDBJ whole genome shotgun (WGS) entry which is preliminary data.</text>
</comment>
<sequence>MSESAPPRRREPIRNPWIWIGLVAIVLVGIPWYLPPGTLHPLVFGLPAWTLVAVASSIGVCGFLHWALSRHWNLVEDLEEAQDPAAPTGGSDSWRT</sequence>
<evidence type="ECO:0000256" key="1">
    <source>
        <dbReference type="SAM" id="Phobius"/>
    </source>
</evidence>
<keyword evidence="1" id="KW-0812">Transmembrane</keyword>
<evidence type="ECO:0000313" key="3">
    <source>
        <dbReference type="Proteomes" id="UP001500653"/>
    </source>
</evidence>
<name>A0ABN1W304_9PSEU</name>
<evidence type="ECO:0000313" key="2">
    <source>
        <dbReference type="EMBL" id="GAA1228824.1"/>
    </source>
</evidence>
<feature type="transmembrane region" description="Helical" evidence="1">
    <location>
        <begin position="46"/>
        <end position="68"/>
    </location>
</feature>